<sequence length="70" mass="7724">MAYSPTALMNVLKLVKTGTVENWVQHQKRGELQVQTQLQGKLHASNTIKVGTNLIEGNVFTCPGHQYSEG</sequence>
<feature type="non-terminal residue" evidence="1">
    <location>
        <position position="70"/>
    </location>
</feature>
<dbReference type="EMBL" id="BGPR01159635">
    <property type="protein sequence ID" value="GBL90965.1"/>
    <property type="molecule type" value="Genomic_DNA"/>
</dbReference>
<proteinExistence type="predicted"/>
<keyword evidence="2" id="KW-1185">Reference proteome</keyword>
<evidence type="ECO:0000313" key="1">
    <source>
        <dbReference type="EMBL" id="GBL90965.1"/>
    </source>
</evidence>
<gene>
    <name evidence="1" type="ORF">AVEN_41376_1</name>
</gene>
<organism evidence="1 2">
    <name type="scientific">Araneus ventricosus</name>
    <name type="common">Orbweaver spider</name>
    <name type="synonym">Epeira ventricosa</name>
    <dbReference type="NCBI Taxonomy" id="182803"/>
    <lineage>
        <taxon>Eukaryota</taxon>
        <taxon>Metazoa</taxon>
        <taxon>Ecdysozoa</taxon>
        <taxon>Arthropoda</taxon>
        <taxon>Chelicerata</taxon>
        <taxon>Arachnida</taxon>
        <taxon>Araneae</taxon>
        <taxon>Araneomorphae</taxon>
        <taxon>Entelegynae</taxon>
        <taxon>Araneoidea</taxon>
        <taxon>Araneidae</taxon>
        <taxon>Araneus</taxon>
    </lineage>
</organism>
<dbReference type="AlphaFoldDB" id="A0A4Y2BHT8"/>
<name>A0A4Y2BHT8_ARAVE</name>
<protein>
    <submittedName>
        <fullName evidence="1">Uncharacterized protein</fullName>
    </submittedName>
</protein>
<comment type="caution">
    <text evidence="1">The sequence shown here is derived from an EMBL/GenBank/DDBJ whole genome shotgun (WGS) entry which is preliminary data.</text>
</comment>
<evidence type="ECO:0000313" key="2">
    <source>
        <dbReference type="Proteomes" id="UP000499080"/>
    </source>
</evidence>
<dbReference type="Proteomes" id="UP000499080">
    <property type="component" value="Unassembled WGS sequence"/>
</dbReference>
<accession>A0A4Y2BHT8</accession>
<reference evidence="1 2" key="1">
    <citation type="journal article" date="2019" name="Sci. Rep.">
        <title>Orb-weaving spider Araneus ventricosus genome elucidates the spidroin gene catalogue.</title>
        <authorList>
            <person name="Kono N."/>
            <person name="Nakamura H."/>
            <person name="Ohtoshi R."/>
            <person name="Moran D.A.P."/>
            <person name="Shinohara A."/>
            <person name="Yoshida Y."/>
            <person name="Fujiwara M."/>
            <person name="Mori M."/>
            <person name="Tomita M."/>
            <person name="Arakawa K."/>
        </authorList>
    </citation>
    <scope>NUCLEOTIDE SEQUENCE [LARGE SCALE GENOMIC DNA]</scope>
</reference>